<evidence type="ECO:0000256" key="1">
    <source>
        <dbReference type="ARBA" id="ARBA00006700"/>
    </source>
</evidence>
<dbReference type="AlphaFoldDB" id="A0A0F9YLK5"/>
<dbReference type="SUPFAM" id="SSF54189">
    <property type="entry name" value="Ribosomal proteins S24e, L23 and L15e"/>
    <property type="match status" value="1"/>
</dbReference>
<reference evidence="5 6" key="1">
    <citation type="journal article" date="2015" name="Nature">
        <title>rRNA introns, odd ribosomes, and small enigmatic genomes across a large radiation of phyla.</title>
        <authorList>
            <person name="Brown C.T."/>
            <person name="Hug L.A."/>
            <person name="Thomas B.C."/>
            <person name="Sharon I."/>
            <person name="Castelle C.J."/>
            <person name="Singh A."/>
            <person name="Wilkins M.J."/>
            <person name="Williams K.H."/>
            <person name="Banfield J.F."/>
        </authorList>
    </citation>
    <scope>NUCLEOTIDE SEQUENCE [LARGE SCALE GENOMIC DNA]</scope>
</reference>
<accession>A0A0F9YLK5</accession>
<protein>
    <recommendedName>
        <fullName evidence="4">50S ribosomal protein L23</fullName>
    </recommendedName>
</protein>
<dbReference type="InterPro" id="IPR012678">
    <property type="entry name" value="Ribosomal_uL23/eL15/eS24_sf"/>
</dbReference>
<dbReference type="Pfam" id="PF00276">
    <property type="entry name" value="Ribosomal_L23"/>
    <property type="match status" value="1"/>
</dbReference>
<evidence type="ECO:0000256" key="3">
    <source>
        <dbReference type="ARBA" id="ARBA00023274"/>
    </source>
</evidence>
<dbReference type="GO" id="GO:0006412">
    <property type="term" value="P:translation"/>
    <property type="evidence" value="ECO:0007669"/>
    <property type="project" value="InterPro"/>
</dbReference>
<evidence type="ECO:0000313" key="6">
    <source>
        <dbReference type="Proteomes" id="UP000034803"/>
    </source>
</evidence>
<evidence type="ECO:0000313" key="5">
    <source>
        <dbReference type="EMBL" id="KKP32093.1"/>
    </source>
</evidence>
<dbReference type="GO" id="GO:0005840">
    <property type="term" value="C:ribosome"/>
    <property type="evidence" value="ECO:0007669"/>
    <property type="project" value="UniProtKB-KW"/>
</dbReference>
<dbReference type="InterPro" id="IPR012677">
    <property type="entry name" value="Nucleotide-bd_a/b_plait_sf"/>
</dbReference>
<gene>
    <name evidence="5" type="ORF">UR21_C0002G0012</name>
</gene>
<dbReference type="Gene3D" id="3.30.70.330">
    <property type="match status" value="1"/>
</dbReference>
<dbReference type="GO" id="GO:1990904">
    <property type="term" value="C:ribonucleoprotein complex"/>
    <property type="evidence" value="ECO:0007669"/>
    <property type="project" value="UniProtKB-KW"/>
</dbReference>
<proteinExistence type="inferred from homology"/>
<comment type="similarity">
    <text evidence="1">Belongs to the universal ribosomal protein uL23 family.</text>
</comment>
<name>A0A0F9YLK5_9BACT</name>
<dbReference type="PATRIC" id="fig|1618586.3.peg.103"/>
<dbReference type="InterPro" id="IPR013025">
    <property type="entry name" value="Ribosomal_uL23-like"/>
</dbReference>
<organism evidence="5 6">
    <name type="scientific">Candidatus Woesebacteria bacterium GW2011_GWC2_31_9</name>
    <dbReference type="NCBI Taxonomy" id="1618586"/>
    <lineage>
        <taxon>Bacteria</taxon>
        <taxon>Candidatus Woeseibacteriota</taxon>
    </lineage>
</organism>
<keyword evidence="3" id="KW-0687">Ribonucleoprotein</keyword>
<comment type="caution">
    <text evidence="5">The sequence shown here is derived from an EMBL/GenBank/DDBJ whole genome shotgun (WGS) entry which is preliminary data.</text>
</comment>
<evidence type="ECO:0000256" key="4">
    <source>
        <dbReference type="ARBA" id="ARBA00035481"/>
    </source>
</evidence>
<dbReference type="GO" id="GO:0003735">
    <property type="term" value="F:structural constituent of ribosome"/>
    <property type="evidence" value="ECO:0007669"/>
    <property type="project" value="InterPro"/>
</dbReference>
<sequence>MKIKPIFTEKSMQKAKNGIYSFWVLPTLAKNQIRKLIEEAFEVKVGSVNTQNYKKMVSRTMRGKKVTKVAKKKAMITLKLGKIDIFEEPKK</sequence>
<keyword evidence="2 5" id="KW-0689">Ribosomal protein</keyword>
<dbReference type="Proteomes" id="UP000034803">
    <property type="component" value="Unassembled WGS sequence"/>
</dbReference>
<evidence type="ECO:0000256" key="2">
    <source>
        <dbReference type="ARBA" id="ARBA00022980"/>
    </source>
</evidence>
<dbReference type="EMBL" id="LBOI01000002">
    <property type="protein sequence ID" value="KKP32093.1"/>
    <property type="molecule type" value="Genomic_DNA"/>
</dbReference>